<dbReference type="InterPro" id="IPR011344">
    <property type="entry name" value="ssDNA-bd"/>
</dbReference>
<evidence type="ECO:0000313" key="5">
    <source>
        <dbReference type="Proteomes" id="UP000580839"/>
    </source>
</evidence>
<evidence type="ECO:0000256" key="3">
    <source>
        <dbReference type="RuleBase" id="RU000524"/>
    </source>
</evidence>
<dbReference type="GO" id="GO:0009295">
    <property type="term" value="C:nucleoid"/>
    <property type="evidence" value="ECO:0007669"/>
    <property type="project" value="TreeGrafter"/>
</dbReference>
<comment type="caution">
    <text evidence="2">Lacks conserved residue(s) required for the propagation of feature annotation.</text>
</comment>
<dbReference type="GO" id="GO:0003697">
    <property type="term" value="F:single-stranded DNA binding"/>
    <property type="evidence" value="ECO:0007669"/>
    <property type="project" value="UniProtKB-UniRule"/>
</dbReference>
<evidence type="ECO:0000256" key="1">
    <source>
        <dbReference type="ARBA" id="ARBA00023125"/>
    </source>
</evidence>
<dbReference type="NCBIfam" id="TIGR00621">
    <property type="entry name" value="ssb"/>
    <property type="match status" value="1"/>
</dbReference>
<organism evidence="4 5">
    <name type="scientific">Eiseniibacteriota bacterium</name>
    <dbReference type="NCBI Taxonomy" id="2212470"/>
    <lineage>
        <taxon>Bacteria</taxon>
        <taxon>Candidatus Eiseniibacteriota</taxon>
    </lineage>
</organism>
<dbReference type="Gene3D" id="2.40.50.140">
    <property type="entry name" value="Nucleic acid-binding proteins"/>
    <property type="match status" value="1"/>
</dbReference>
<dbReference type="EMBL" id="JABFRW010000023">
    <property type="protein sequence ID" value="NOT32983.1"/>
    <property type="molecule type" value="Genomic_DNA"/>
</dbReference>
<sequence>MDLNKVTLIGNVVRDPESRVSASGDGSQRLCRFSLATNYAWQDAKTKARREAVDFHDCIAWGKLGEIIAQYVRKGSKVYVEGRLRKRPYVNADGQRRMANEIVADNMIMLGHRAKAPSTVNATLVSDSVDGNGVEEGA</sequence>
<dbReference type="GO" id="GO:0006260">
    <property type="term" value="P:DNA replication"/>
    <property type="evidence" value="ECO:0007669"/>
    <property type="project" value="InterPro"/>
</dbReference>
<dbReference type="CDD" id="cd04496">
    <property type="entry name" value="SSB_OBF"/>
    <property type="match status" value="1"/>
</dbReference>
<dbReference type="InterPro" id="IPR012340">
    <property type="entry name" value="NA-bd_OB-fold"/>
</dbReference>
<name>A0A849SHE6_UNCEI</name>
<proteinExistence type="inferred from homology"/>
<dbReference type="PANTHER" id="PTHR10302">
    <property type="entry name" value="SINGLE-STRANDED DNA-BINDING PROTEIN"/>
    <property type="match status" value="1"/>
</dbReference>
<accession>A0A849SHE6</accession>
<protein>
    <recommendedName>
        <fullName evidence="2 3">Single-stranded DNA-binding protein</fullName>
        <shortName evidence="2">SSB</shortName>
    </recommendedName>
</protein>
<evidence type="ECO:0000256" key="2">
    <source>
        <dbReference type="HAMAP-Rule" id="MF_00984"/>
    </source>
</evidence>
<dbReference type="AlphaFoldDB" id="A0A849SHE6"/>
<dbReference type="InterPro" id="IPR000424">
    <property type="entry name" value="Primosome_PriB/ssb"/>
</dbReference>
<dbReference type="SUPFAM" id="SSF50249">
    <property type="entry name" value="Nucleic acid-binding proteins"/>
    <property type="match status" value="1"/>
</dbReference>
<comment type="caution">
    <text evidence="4">The sequence shown here is derived from an EMBL/GenBank/DDBJ whole genome shotgun (WGS) entry which is preliminary data.</text>
</comment>
<gene>
    <name evidence="4" type="ORF">HOP12_02310</name>
</gene>
<dbReference type="Pfam" id="PF00436">
    <property type="entry name" value="SSB"/>
    <property type="match status" value="1"/>
</dbReference>
<comment type="subunit">
    <text evidence="2">Homotetramer.</text>
</comment>
<dbReference type="HAMAP" id="MF_00984">
    <property type="entry name" value="SSB"/>
    <property type="match status" value="1"/>
</dbReference>
<reference evidence="4 5" key="1">
    <citation type="submission" date="2020-04" db="EMBL/GenBank/DDBJ databases">
        <title>Metagenomic profiling of ammonia- and methane-oxidizing microorganisms in a Dutch drinking water treatment plant.</title>
        <authorList>
            <person name="Poghosyan L."/>
            <person name="Leucker S."/>
        </authorList>
    </citation>
    <scope>NUCLEOTIDE SEQUENCE [LARGE SCALE GENOMIC DNA]</scope>
    <source>
        <strain evidence="4">S-RSF-IL-03</strain>
    </source>
</reference>
<dbReference type="Proteomes" id="UP000580839">
    <property type="component" value="Unassembled WGS sequence"/>
</dbReference>
<dbReference type="PROSITE" id="PS50935">
    <property type="entry name" value="SSB"/>
    <property type="match status" value="1"/>
</dbReference>
<dbReference type="PANTHER" id="PTHR10302:SF0">
    <property type="entry name" value="SINGLE-STRANDED DNA-BINDING PROTEIN, MITOCHONDRIAL"/>
    <property type="match status" value="1"/>
</dbReference>
<keyword evidence="1 2" id="KW-0238">DNA-binding</keyword>
<evidence type="ECO:0000313" key="4">
    <source>
        <dbReference type="EMBL" id="NOT32983.1"/>
    </source>
</evidence>